<dbReference type="Proteomes" id="UP000521872">
    <property type="component" value="Unassembled WGS sequence"/>
</dbReference>
<keyword evidence="3" id="KW-1185">Reference proteome</keyword>
<evidence type="ECO:0000313" key="3">
    <source>
        <dbReference type="Proteomes" id="UP000521872"/>
    </source>
</evidence>
<dbReference type="PANTHER" id="PTHR38696:SF1">
    <property type="entry name" value="MEDIATOR OF RNA POLYMERASE II TRANSCRIPTION SUBUNIT 13"/>
    <property type="match status" value="1"/>
</dbReference>
<evidence type="ECO:0000256" key="1">
    <source>
        <dbReference type="SAM" id="MobiDB-lite"/>
    </source>
</evidence>
<reference evidence="2 3" key="1">
    <citation type="submission" date="2019-12" db="EMBL/GenBank/DDBJ databases">
        <authorList>
            <person name="Floudas D."/>
            <person name="Bentzer J."/>
            <person name="Ahren D."/>
            <person name="Johansson T."/>
            <person name="Persson P."/>
            <person name="Tunlid A."/>
        </authorList>
    </citation>
    <scope>NUCLEOTIDE SEQUENCE [LARGE SCALE GENOMIC DNA]</scope>
    <source>
        <strain evidence="2 3">CBS 102.39</strain>
    </source>
</reference>
<dbReference type="EMBL" id="JAACJL010000001">
    <property type="protein sequence ID" value="KAF4623745.1"/>
    <property type="molecule type" value="Genomic_DNA"/>
</dbReference>
<feature type="compositionally biased region" description="Low complexity" evidence="1">
    <location>
        <begin position="147"/>
        <end position="158"/>
    </location>
</feature>
<dbReference type="AlphaFoldDB" id="A0A8H4VXA4"/>
<feature type="region of interest" description="Disordered" evidence="1">
    <location>
        <begin position="118"/>
        <end position="162"/>
    </location>
</feature>
<protein>
    <submittedName>
        <fullName evidence="2">Uncharacterized protein</fullName>
    </submittedName>
</protein>
<sequence length="388" mass="43429">MQQPYASYPYYGPPMYPPSTPYMGPANPQGPSGYPSFYGPPHPPPAPQHGNPPAPTAYSFDAAAYAVKPPLQHGNSQPRAHRRNSTHPTAPQPQTPFPLKSAMKKTINVFSNAESTIGRQFSNPFNNASNPQRQSQAPTFPRPRVQSNPSKSQNSQKESPVDETSFHMMISFHNYNELHIEHIILVGLEEMRRVIWPMWPDGIESDSVSGHTCIVKFRNTPWDLSGPDVALTYKIITAIFHLFQSRGYSFQTLMNVASPSPRLLFQVTSPHEAEFFIVYFSQEGRKITLIDPPGRIELSTGAHLRAVLPNSYISEEVFGENNRIIEVKRKATSAPEIEQSVIFVQLLKILNNSNFNLDASIPLGRKGPLGIRYTRELLIFKGPMNATH</sequence>
<feature type="compositionally biased region" description="Low complexity" evidence="1">
    <location>
        <begin position="21"/>
        <end position="37"/>
    </location>
</feature>
<gene>
    <name evidence="2" type="ORF">D9613_001793</name>
</gene>
<feature type="compositionally biased region" description="Pro residues" evidence="1">
    <location>
        <begin position="38"/>
        <end position="55"/>
    </location>
</feature>
<dbReference type="PANTHER" id="PTHR38696">
    <property type="entry name" value="MEDIATOR OF RNA POLYMERASE II TRANSCRIPTION SUBUNIT 13"/>
    <property type="match status" value="1"/>
</dbReference>
<name>A0A8H4VXA4_9AGAR</name>
<feature type="region of interest" description="Disordered" evidence="1">
    <location>
        <begin position="19"/>
        <end position="98"/>
    </location>
</feature>
<feature type="compositionally biased region" description="Polar residues" evidence="1">
    <location>
        <begin position="118"/>
        <end position="138"/>
    </location>
</feature>
<proteinExistence type="predicted"/>
<accession>A0A8H4VXA4</accession>
<organism evidence="2 3">
    <name type="scientific">Agrocybe pediades</name>
    <dbReference type="NCBI Taxonomy" id="84607"/>
    <lineage>
        <taxon>Eukaryota</taxon>
        <taxon>Fungi</taxon>
        <taxon>Dikarya</taxon>
        <taxon>Basidiomycota</taxon>
        <taxon>Agaricomycotina</taxon>
        <taxon>Agaricomycetes</taxon>
        <taxon>Agaricomycetidae</taxon>
        <taxon>Agaricales</taxon>
        <taxon>Agaricineae</taxon>
        <taxon>Strophariaceae</taxon>
        <taxon>Agrocybe</taxon>
    </lineage>
</organism>
<evidence type="ECO:0000313" key="2">
    <source>
        <dbReference type="EMBL" id="KAF4623745.1"/>
    </source>
</evidence>
<comment type="caution">
    <text evidence="2">The sequence shown here is derived from an EMBL/GenBank/DDBJ whole genome shotgun (WGS) entry which is preliminary data.</text>
</comment>